<evidence type="ECO:0000256" key="4">
    <source>
        <dbReference type="ARBA" id="ARBA00023263"/>
    </source>
</evidence>
<feature type="domain" description="Major fimbrial subunit protein N-terminal" evidence="6">
    <location>
        <begin position="62"/>
        <end position="169"/>
    </location>
</feature>
<dbReference type="RefSeq" id="WP_115498099.1">
    <property type="nucleotide sequence ID" value="NZ_JACRTI010000003.1"/>
</dbReference>
<dbReference type="Pfam" id="PF06321">
    <property type="entry name" value="P_gingi_FimA"/>
    <property type="match status" value="1"/>
</dbReference>
<protein>
    <submittedName>
        <fullName evidence="8">Mfa1 family fimbria major subunit</fullName>
    </submittedName>
</protein>
<gene>
    <name evidence="9" type="ORF">DWU89_02585</name>
    <name evidence="8" type="ORF">H8784_02540</name>
</gene>
<dbReference type="EMBL" id="JACRTI010000003">
    <property type="protein sequence ID" value="MBC8600593.1"/>
    <property type="molecule type" value="Genomic_DNA"/>
</dbReference>
<evidence type="ECO:0000256" key="5">
    <source>
        <dbReference type="SAM" id="SignalP"/>
    </source>
</evidence>
<dbReference type="Pfam" id="PF15495">
    <property type="entry name" value="Fimbrillin_C"/>
    <property type="match status" value="1"/>
</dbReference>
<dbReference type="PROSITE" id="PS51257">
    <property type="entry name" value="PROKAR_LIPOPROTEIN"/>
    <property type="match status" value="1"/>
</dbReference>
<feature type="domain" description="Minor fimbrium subunit Mfa1 C-terminal" evidence="7">
    <location>
        <begin position="442"/>
        <end position="523"/>
    </location>
</feature>
<evidence type="ECO:0000313" key="8">
    <source>
        <dbReference type="EMBL" id="MBC8600593.1"/>
    </source>
</evidence>
<dbReference type="GO" id="GO:0009418">
    <property type="term" value="C:pilus shaft"/>
    <property type="evidence" value="ECO:0007669"/>
    <property type="project" value="InterPro"/>
</dbReference>
<evidence type="ECO:0000313" key="10">
    <source>
        <dbReference type="Proteomes" id="UP000256321"/>
    </source>
</evidence>
<evidence type="ECO:0000259" key="7">
    <source>
        <dbReference type="Pfam" id="PF15495"/>
    </source>
</evidence>
<comment type="caution">
    <text evidence="9">The sequence shown here is derived from an EMBL/GenBank/DDBJ whole genome shotgun (WGS) entry which is preliminary data.</text>
</comment>
<reference evidence="8 11" key="2">
    <citation type="submission" date="2020-08" db="EMBL/GenBank/DDBJ databases">
        <title>Genome public.</title>
        <authorList>
            <person name="Liu C."/>
            <person name="Sun Q."/>
        </authorList>
    </citation>
    <scope>NUCLEOTIDE SEQUENCE [LARGE SCALE GENOMIC DNA]</scope>
    <source>
        <strain evidence="8 11">426_9</strain>
    </source>
</reference>
<dbReference type="InterPro" id="IPR029141">
    <property type="entry name" value="FimA_N"/>
</dbReference>
<keyword evidence="3 5" id="KW-0732">Signal</keyword>
<dbReference type="Proteomes" id="UP000256321">
    <property type="component" value="Unassembled WGS sequence"/>
</dbReference>
<dbReference type="InterPro" id="IPR047786">
    <property type="entry name" value="Mfa1_fim"/>
</dbReference>
<accession>A0A3D8HJP4</accession>
<evidence type="ECO:0000256" key="2">
    <source>
        <dbReference type="ARBA" id="ARBA00006011"/>
    </source>
</evidence>
<comment type="subcellular location">
    <subcellularLocation>
        <location evidence="1">Fimbrium</location>
    </subcellularLocation>
</comment>
<dbReference type="Gene3D" id="2.60.40.2580">
    <property type="match status" value="1"/>
</dbReference>
<evidence type="ECO:0000313" key="11">
    <source>
        <dbReference type="Proteomes" id="UP000629596"/>
    </source>
</evidence>
<sequence>MKTKFFLMFASAAMLLAACSKDDIDSGGDDSGIVTDPKGDAWVSLRVITPSTRSTRVLNSDPIKNATEAESTIKEVRAIFFDADSDPLVTADIVLTLDQAGLVNGQAVGIGEAFQVPATSKRILIVANPSSEFPSKESTSGKTYSIINKAIKEDASIISNENDGFMMTNAKGGLEPSKSDGVDSDLTLYKTADLAEKAPLSIKLDRVVAKVHVEINPIADDEVKAEIKLENGGWLLNVTNKKYFPVSKRLPTWFEENGGGFRTPFDDYKLGSYRIDPNYNTQDSEEYNVYAEDKGLEWKESDTDEYCLENTQDSINNVHAYTTHVLFKINFIPNEYELPNKETTGRQKDDADWMYINTGYYTFETLKAWIETELTAKVNANGGVVPMPLTNAFNKYLVDLGFNEITIPDDEAGIETAMLEFNGRQEDILNTPTRARTVGSFTYYVGGVCYYRAMIRHDDTNEIVNALGEFGVVRNSYYDISVSKFNHPGYPTIPEPSPKDPDEDGGNWLSIQINVNPWTWYKQVEEF</sequence>
<feature type="chain" id="PRO_5017619475" evidence="5">
    <location>
        <begin position="18"/>
        <end position="527"/>
    </location>
</feature>
<evidence type="ECO:0000313" key="9">
    <source>
        <dbReference type="EMBL" id="RDU50880.1"/>
    </source>
</evidence>
<dbReference type="EMBL" id="QREV01000003">
    <property type="protein sequence ID" value="RDU50880.1"/>
    <property type="molecule type" value="Genomic_DNA"/>
</dbReference>
<feature type="signal peptide" evidence="5">
    <location>
        <begin position="1"/>
        <end position="17"/>
    </location>
</feature>
<dbReference type="Gene3D" id="1.10.20.150">
    <property type="match status" value="1"/>
</dbReference>
<dbReference type="NCBIfam" id="NF038041">
    <property type="entry name" value="fim_Mfa1_fam"/>
    <property type="match status" value="1"/>
</dbReference>
<dbReference type="Proteomes" id="UP000629596">
    <property type="component" value="Unassembled WGS sequence"/>
</dbReference>
<keyword evidence="4" id="KW-0281">Fimbrium</keyword>
<organism evidence="9 10">
    <name type="scientific">Parabacteroides acidifaciens</name>
    <dbReference type="NCBI Taxonomy" id="2290935"/>
    <lineage>
        <taxon>Bacteria</taxon>
        <taxon>Pseudomonadati</taxon>
        <taxon>Bacteroidota</taxon>
        <taxon>Bacteroidia</taxon>
        <taxon>Bacteroidales</taxon>
        <taxon>Tannerellaceae</taxon>
        <taxon>Parabacteroides</taxon>
    </lineage>
</organism>
<evidence type="ECO:0000256" key="3">
    <source>
        <dbReference type="ARBA" id="ARBA00022729"/>
    </source>
</evidence>
<dbReference type="Gene3D" id="2.60.40.3690">
    <property type="match status" value="1"/>
</dbReference>
<name>A0A3D8HJP4_9BACT</name>
<dbReference type="InterPro" id="IPR029140">
    <property type="entry name" value="Mfa1_C"/>
</dbReference>
<dbReference type="AlphaFoldDB" id="A0A3D8HJP4"/>
<evidence type="ECO:0000256" key="1">
    <source>
        <dbReference type="ARBA" id="ARBA00004561"/>
    </source>
</evidence>
<proteinExistence type="inferred from homology"/>
<reference evidence="9 10" key="1">
    <citation type="submission" date="2018-07" db="EMBL/GenBank/DDBJ databases">
        <title>Parabacteroides acidifaciens nov. sp., isolated from human feces.</title>
        <authorList>
            <person name="Wang Y.J."/>
        </authorList>
    </citation>
    <scope>NUCLEOTIDE SEQUENCE [LARGE SCALE GENOMIC DNA]</scope>
    <source>
        <strain evidence="9 10">426-9</strain>
    </source>
</reference>
<comment type="similarity">
    <text evidence="2">Belongs to the bacteroidetes fimbrillin superfamily. FimA/Mfa1 family.</text>
</comment>
<evidence type="ECO:0000259" key="6">
    <source>
        <dbReference type="Pfam" id="PF06321"/>
    </source>
</evidence>
<keyword evidence="11" id="KW-1185">Reference proteome</keyword>